<name>A0A9Q1EBZ4_SYNKA</name>
<reference evidence="1" key="1">
    <citation type="journal article" date="2023" name="Science">
        <title>Genome structures resolve the early diversification of teleost fishes.</title>
        <authorList>
            <person name="Parey E."/>
            <person name="Louis A."/>
            <person name="Montfort J."/>
            <person name="Bouchez O."/>
            <person name="Roques C."/>
            <person name="Iampietro C."/>
            <person name="Lluch J."/>
            <person name="Castinel A."/>
            <person name="Donnadieu C."/>
            <person name="Desvignes T."/>
            <person name="Floi Bucao C."/>
            <person name="Jouanno E."/>
            <person name="Wen M."/>
            <person name="Mejri S."/>
            <person name="Dirks R."/>
            <person name="Jansen H."/>
            <person name="Henkel C."/>
            <person name="Chen W.J."/>
            <person name="Zahm M."/>
            <person name="Cabau C."/>
            <person name="Klopp C."/>
            <person name="Thompson A.W."/>
            <person name="Robinson-Rechavi M."/>
            <person name="Braasch I."/>
            <person name="Lecointre G."/>
            <person name="Bobe J."/>
            <person name="Postlethwait J.H."/>
            <person name="Berthelot C."/>
            <person name="Roest Crollius H."/>
            <person name="Guiguen Y."/>
        </authorList>
    </citation>
    <scope>NUCLEOTIDE SEQUENCE</scope>
    <source>
        <strain evidence="1">WJC10195</strain>
    </source>
</reference>
<proteinExistence type="predicted"/>
<dbReference type="OrthoDB" id="2384350at2759"/>
<sequence>MFTPIFVLGVPVHEQQGQPSQILMSWSLQDLTNYICQSYPVVSLNLVGFHMAKVNRCRSHNTTSTPATSEAAASAATSIHPELICKTEADFWAIKSELGDWLSDCGLSFVYTSSIQDVERIVKGVIKHFAFLRVPNMVTEFTGGMDEVGNYGSAAVKRLSTAYDKSQVPKSASYKLQSNRLQQKGGGGRNHIHMGAIFEHGGW</sequence>
<protein>
    <submittedName>
        <fullName evidence="1">Uncharacterized protein</fullName>
    </submittedName>
</protein>
<dbReference type="EMBL" id="JAINUF010000020">
    <property type="protein sequence ID" value="KAJ8335946.1"/>
    <property type="molecule type" value="Genomic_DNA"/>
</dbReference>
<accession>A0A9Q1EBZ4</accession>
<comment type="caution">
    <text evidence="1">The sequence shown here is derived from an EMBL/GenBank/DDBJ whole genome shotgun (WGS) entry which is preliminary data.</text>
</comment>
<gene>
    <name evidence="1" type="ORF">SKAU_G00392880</name>
</gene>
<keyword evidence="2" id="KW-1185">Reference proteome</keyword>
<evidence type="ECO:0000313" key="1">
    <source>
        <dbReference type="EMBL" id="KAJ8335946.1"/>
    </source>
</evidence>
<dbReference type="Proteomes" id="UP001152622">
    <property type="component" value="Chromosome 20"/>
</dbReference>
<organism evidence="1 2">
    <name type="scientific">Synaphobranchus kaupii</name>
    <name type="common">Kaup's arrowtooth eel</name>
    <dbReference type="NCBI Taxonomy" id="118154"/>
    <lineage>
        <taxon>Eukaryota</taxon>
        <taxon>Metazoa</taxon>
        <taxon>Chordata</taxon>
        <taxon>Craniata</taxon>
        <taxon>Vertebrata</taxon>
        <taxon>Euteleostomi</taxon>
        <taxon>Actinopterygii</taxon>
        <taxon>Neopterygii</taxon>
        <taxon>Teleostei</taxon>
        <taxon>Anguilliformes</taxon>
        <taxon>Synaphobranchidae</taxon>
        <taxon>Synaphobranchus</taxon>
    </lineage>
</organism>
<dbReference type="AlphaFoldDB" id="A0A9Q1EBZ4"/>
<evidence type="ECO:0000313" key="2">
    <source>
        <dbReference type="Proteomes" id="UP001152622"/>
    </source>
</evidence>